<dbReference type="InterPro" id="IPR053465">
    <property type="entry name" value="Sortase_Class_E"/>
</dbReference>
<keyword evidence="5" id="KW-1185">Reference proteome</keyword>
<sequence>MTEPRGRRRRGARRRPPQRSVTVGDVIRGTVRLFGELLITAGVVMLFFAAYQIYGKQLETNREQEQLVQAFEEGSGDGGEADTTEAEALPGEAHSRMYVPSLDQDWVVVEGVSQADIEYGPGHYPGSADPGEEGNYAVAGHRVPAVFWDLDQLASGDEIVLEDEDSFYTYEVTQNHVVMPDQTDVVEANPDDPGAEPDRALVTLTTCHPKFSNAERLIVHAELAEEHDKSDGVPASIESMVD</sequence>
<feature type="compositionally biased region" description="Basic residues" evidence="2">
    <location>
        <begin position="1"/>
        <end position="17"/>
    </location>
</feature>
<evidence type="ECO:0000256" key="1">
    <source>
        <dbReference type="ARBA" id="ARBA00022801"/>
    </source>
</evidence>
<dbReference type="InterPro" id="IPR005754">
    <property type="entry name" value="Sortase"/>
</dbReference>
<proteinExistence type="predicted"/>
<dbReference type="NCBIfam" id="NF033747">
    <property type="entry name" value="class_E_sortase"/>
    <property type="match status" value="1"/>
</dbReference>
<dbReference type="SUPFAM" id="SSF63817">
    <property type="entry name" value="Sortase"/>
    <property type="match status" value="1"/>
</dbReference>
<keyword evidence="3" id="KW-1133">Transmembrane helix</keyword>
<evidence type="ECO:0000256" key="2">
    <source>
        <dbReference type="SAM" id="MobiDB-lite"/>
    </source>
</evidence>
<keyword evidence="3" id="KW-0812">Transmembrane</keyword>
<dbReference type="Proteomes" id="UP001250214">
    <property type="component" value="Unassembled WGS sequence"/>
</dbReference>
<dbReference type="InterPro" id="IPR023365">
    <property type="entry name" value="Sortase_dom-sf"/>
</dbReference>
<accession>A0ABU2H6P8</accession>
<gene>
    <name evidence="4" type="ORF">RIF23_09350</name>
</gene>
<dbReference type="InterPro" id="IPR042003">
    <property type="entry name" value="Sortase_E"/>
</dbReference>
<evidence type="ECO:0000313" key="4">
    <source>
        <dbReference type="EMBL" id="MDS1270500.1"/>
    </source>
</evidence>
<evidence type="ECO:0000256" key="3">
    <source>
        <dbReference type="SAM" id="Phobius"/>
    </source>
</evidence>
<keyword evidence="3" id="KW-0472">Membrane</keyword>
<comment type="caution">
    <text evidence="4">The sequence shown here is derived from an EMBL/GenBank/DDBJ whole genome shotgun (WGS) entry which is preliminary data.</text>
</comment>
<feature type="region of interest" description="Disordered" evidence="2">
    <location>
        <begin position="1"/>
        <end position="20"/>
    </location>
</feature>
<reference evidence="5" key="1">
    <citation type="submission" date="2023-07" db="EMBL/GenBank/DDBJ databases">
        <title>Novel species in the genus Lipingzhangella isolated from Sambhar Salt Lake.</title>
        <authorList>
            <person name="Jiya N."/>
            <person name="Kajale S."/>
            <person name="Sharma A."/>
        </authorList>
    </citation>
    <scope>NUCLEOTIDE SEQUENCE [LARGE SCALE GENOMIC DNA]</scope>
    <source>
        <strain evidence="5">LS1_29</strain>
    </source>
</reference>
<organism evidence="4 5">
    <name type="scientific">Lipingzhangella rawalii</name>
    <dbReference type="NCBI Taxonomy" id="2055835"/>
    <lineage>
        <taxon>Bacteria</taxon>
        <taxon>Bacillati</taxon>
        <taxon>Actinomycetota</taxon>
        <taxon>Actinomycetes</taxon>
        <taxon>Streptosporangiales</taxon>
        <taxon>Nocardiopsidaceae</taxon>
        <taxon>Lipingzhangella</taxon>
    </lineage>
</organism>
<keyword evidence="1" id="KW-0378">Hydrolase</keyword>
<name>A0ABU2H6P8_9ACTN</name>
<dbReference type="Gene3D" id="2.40.260.10">
    <property type="entry name" value="Sortase"/>
    <property type="match status" value="1"/>
</dbReference>
<feature type="transmembrane region" description="Helical" evidence="3">
    <location>
        <begin position="33"/>
        <end position="54"/>
    </location>
</feature>
<dbReference type="Pfam" id="PF04203">
    <property type="entry name" value="Sortase"/>
    <property type="match status" value="1"/>
</dbReference>
<dbReference type="CDD" id="cd05830">
    <property type="entry name" value="Sortase_E"/>
    <property type="match status" value="1"/>
</dbReference>
<dbReference type="RefSeq" id="WP_310912005.1">
    <property type="nucleotide sequence ID" value="NZ_JAVLVT010000003.1"/>
</dbReference>
<dbReference type="EMBL" id="JAVLVT010000003">
    <property type="protein sequence ID" value="MDS1270500.1"/>
    <property type="molecule type" value="Genomic_DNA"/>
</dbReference>
<dbReference type="NCBIfam" id="TIGR01076">
    <property type="entry name" value="sortase_fam"/>
    <property type="match status" value="1"/>
</dbReference>
<protein>
    <submittedName>
        <fullName evidence="4">Class E sortase</fullName>
    </submittedName>
</protein>
<evidence type="ECO:0000313" key="5">
    <source>
        <dbReference type="Proteomes" id="UP001250214"/>
    </source>
</evidence>